<dbReference type="AlphaFoldDB" id="A0A4Z1BQD8"/>
<organism evidence="1 2">
    <name type="scientific">Nocardioides eburneiflavus</name>
    <dbReference type="NCBI Taxonomy" id="2518372"/>
    <lineage>
        <taxon>Bacteria</taxon>
        <taxon>Bacillati</taxon>
        <taxon>Actinomycetota</taxon>
        <taxon>Actinomycetes</taxon>
        <taxon>Propionibacteriales</taxon>
        <taxon>Nocardioidaceae</taxon>
        <taxon>Nocardioides</taxon>
    </lineage>
</organism>
<evidence type="ECO:0000313" key="2">
    <source>
        <dbReference type="Proteomes" id="UP000297496"/>
    </source>
</evidence>
<name>A0A4Z1BQD8_9ACTN</name>
<keyword evidence="2" id="KW-1185">Reference proteome</keyword>
<comment type="caution">
    <text evidence="1">The sequence shown here is derived from an EMBL/GenBank/DDBJ whole genome shotgun (WGS) entry which is preliminary data.</text>
</comment>
<accession>A0A4Z1BQD8</accession>
<reference evidence="1 2" key="1">
    <citation type="submission" date="2019-04" db="EMBL/GenBank/DDBJ databases">
        <title>Three New Species of Nocardioides, Nocardioides euryhalodurans sp. nov., Nocardioides seonyuensis sp. nov. and Nocardioides eburneoflavus sp. nov. Isolated from Soil.</title>
        <authorList>
            <person name="Roh S.G."/>
            <person name="Lee C."/>
            <person name="Kim M.-K."/>
            <person name="Kim S.B."/>
        </authorList>
    </citation>
    <scope>NUCLEOTIDE SEQUENCE [LARGE SCALE GENOMIC DNA]</scope>
    <source>
        <strain evidence="1 2">MMS17-SY213</strain>
    </source>
</reference>
<dbReference type="EMBL" id="SRRO01000001">
    <property type="protein sequence ID" value="TGN63561.1"/>
    <property type="molecule type" value="Genomic_DNA"/>
</dbReference>
<dbReference type="OrthoDB" id="4087214at2"/>
<proteinExistence type="predicted"/>
<protein>
    <submittedName>
        <fullName evidence="1">Uncharacterized protein</fullName>
    </submittedName>
</protein>
<dbReference type="RefSeq" id="WP_135838098.1">
    <property type="nucleotide sequence ID" value="NZ_SRRO01000001.1"/>
</dbReference>
<sequence>MIDDPSDQGASNIPSVEEMVARIQVNGMIADKVRGLLVESARLVARDFSSLAKQDWPALDASAFVDDRDVPLDERYGTVADLVRDEARLDLHTVADTLRGYAALVETQSSFVGAVAVGRAVYESSIWASSVMDPAVTSEVRAQRALTRRLARLHATRRHTTLLDATVDPNLEASEEIEHILALVETRSWKRIRGQYAPSIGSKLSIEKLAPTLPGALGVEDYAWGSSSSMIHGEQPSLAQNWITFAFEQVPAWLTGPWTAGVPYGSRIALATTSEYLGVVVGHPAWEMLHKTWDIACSQPGGWRI</sequence>
<gene>
    <name evidence="1" type="ORF">EXE59_06065</name>
</gene>
<dbReference type="Proteomes" id="UP000297496">
    <property type="component" value="Unassembled WGS sequence"/>
</dbReference>
<evidence type="ECO:0000313" key="1">
    <source>
        <dbReference type="EMBL" id="TGN63561.1"/>
    </source>
</evidence>